<evidence type="ECO:0000259" key="2">
    <source>
        <dbReference type="SMART" id="SM00507"/>
    </source>
</evidence>
<evidence type="ECO:0000313" key="4">
    <source>
        <dbReference type="Proteomes" id="UP000502611"/>
    </source>
</evidence>
<dbReference type="InterPro" id="IPR003615">
    <property type="entry name" value="HNH_nuc"/>
</dbReference>
<dbReference type="SMART" id="SM00507">
    <property type="entry name" value="HNHc"/>
    <property type="match status" value="1"/>
</dbReference>
<organism evidence="3 4">
    <name type="scientific">Sphingobium yanoikuyae</name>
    <name type="common">Sphingomonas yanoikuyae</name>
    <dbReference type="NCBI Taxonomy" id="13690"/>
    <lineage>
        <taxon>Bacteria</taxon>
        <taxon>Pseudomonadati</taxon>
        <taxon>Pseudomonadota</taxon>
        <taxon>Alphaproteobacteria</taxon>
        <taxon>Sphingomonadales</taxon>
        <taxon>Sphingomonadaceae</taxon>
        <taxon>Sphingobium</taxon>
    </lineage>
</organism>
<feature type="region of interest" description="Disordered" evidence="1">
    <location>
        <begin position="1"/>
        <end position="55"/>
    </location>
</feature>
<keyword evidence="3" id="KW-0540">Nuclease</keyword>
<evidence type="ECO:0000313" key="3">
    <source>
        <dbReference type="EMBL" id="QJR00893.1"/>
    </source>
</evidence>
<name>A0A6M4G3P9_SPHYA</name>
<dbReference type="GO" id="GO:0004519">
    <property type="term" value="F:endonuclease activity"/>
    <property type="evidence" value="ECO:0007669"/>
    <property type="project" value="UniProtKB-KW"/>
</dbReference>
<dbReference type="GO" id="GO:0008270">
    <property type="term" value="F:zinc ion binding"/>
    <property type="evidence" value="ECO:0007669"/>
    <property type="project" value="InterPro"/>
</dbReference>
<dbReference type="RefSeq" id="WP_169859932.1">
    <property type="nucleotide sequence ID" value="NZ_CP053021.1"/>
</dbReference>
<dbReference type="InterPro" id="IPR002711">
    <property type="entry name" value="HNH"/>
</dbReference>
<sequence>MIAPPNGSRFTRWWPSCADTVPSRPPSLKQKPRAKAWASTRKSRQERGYGRGHDRMREIVLREEPLCRPCQVRGRITPATIADHIKPLSEGGTGDRENYQGICKPCHDVKTAEEAARARGARPPRLRMDIGADGWPRP</sequence>
<keyword evidence="3" id="KW-0378">Hydrolase</keyword>
<keyword evidence="3" id="KW-0255">Endonuclease</keyword>
<accession>A0A6M4G3P9</accession>
<feature type="region of interest" description="Disordered" evidence="1">
    <location>
        <begin position="115"/>
        <end position="138"/>
    </location>
</feature>
<dbReference type="Gene3D" id="1.10.30.50">
    <property type="match status" value="1"/>
</dbReference>
<dbReference type="CDD" id="cd00085">
    <property type="entry name" value="HNHc"/>
    <property type="match status" value="1"/>
</dbReference>
<dbReference type="AlphaFoldDB" id="A0A6M4G3P9"/>
<dbReference type="Proteomes" id="UP000502611">
    <property type="component" value="Chromosome"/>
</dbReference>
<dbReference type="GO" id="GO:0003676">
    <property type="term" value="F:nucleic acid binding"/>
    <property type="evidence" value="ECO:0007669"/>
    <property type="project" value="InterPro"/>
</dbReference>
<protein>
    <submittedName>
        <fullName evidence="3">HNH endonuclease</fullName>
    </submittedName>
</protein>
<dbReference type="EMBL" id="CP053021">
    <property type="protein sequence ID" value="QJR00893.1"/>
    <property type="molecule type" value="Genomic_DNA"/>
</dbReference>
<reference evidence="3 4" key="1">
    <citation type="submission" date="2020-04" db="EMBL/GenBank/DDBJ databases">
        <title>The Whole Genome Analysis of High salt-tolerant Sphingobium yanoikuyae YC-XJ2 with Aryl organophosphorus flame retardants (aryl-OPFRs)-degrading capacity and characteristics of Related phosphotriesterase.</title>
        <authorList>
            <person name="Li X."/>
        </authorList>
    </citation>
    <scope>NUCLEOTIDE SEQUENCE [LARGE SCALE GENOMIC DNA]</scope>
    <source>
        <strain evidence="3 4">YC-XJ2</strain>
    </source>
</reference>
<proteinExistence type="predicted"/>
<gene>
    <name evidence="3" type="ORF">HH800_00980</name>
</gene>
<evidence type="ECO:0000256" key="1">
    <source>
        <dbReference type="SAM" id="MobiDB-lite"/>
    </source>
</evidence>
<feature type="compositionally biased region" description="Basic and acidic residues" evidence="1">
    <location>
        <begin position="43"/>
        <end position="55"/>
    </location>
</feature>
<feature type="domain" description="HNH nuclease" evidence="2">
    <location>
        <begin position="55"/>
        <end position="108"/>
    </location>
</feature>
<dbReference type="Pfam" id="PF01844">
    <property type="entry name" value="HNH"/>
    <property type="match status" value="1"/>
</dbReference>